<dbReference type="OrthoDB" id="5339202at2"/>
<dbReference type="RefSeq" id="WP_015902615.1">
    <property type="nucleotide sequence ID" value="NC_012115.1"/>
</dbReference>
<keyword evidence="3" id="KW-1185">Reference proteome</keyword>
<evidence type="ECO:0000313" key="3">
    <source>
        <dbReference type="Proteomes" id="UP000000448"/>
    </source>
</evidence>
<keyword evidence="2" id="KW-0449">Lipoprotein</keyword>
<dbReference type="PANTHER" id="PTHR35869">
    <property type="entry name" value="OUTER-MEMBRANE LIPOPROTEIN CARRIER PROTEIN"/>
    <property type="match status" value="1"/>
</dbReference>
<dbReference type="HOGENOM" id="CLU_125914_0_0_7"/>
<dbReference type="CDD" id="cd16325">
    <property type="entry name" value="LolA"/>
    <property type="match status" value="1"/>
</dbReference>
<proteinExistence type="predicted"/>
<dbReference type="InterPro" id="IPR029046">
    <property type="entry name" value="LolA/LolB/LppX"/>
</dbReference>
<accession>B9L9Q9</accession>
<dbReference type="NCBIfam" id="NF000663">
    <property type="entry name" value="PRK00031.2-1"/>
    <property type="match status" value="1"/>
</dbReference>
<dbReference type="KEGG" id="nam:NAMH_0967"/>
<gene>
    <name evidence="2" type="ordered locus">NAMH_0967</name>
</gene>
<sequence>MRIVLINILLILELFAINFPKYFSADFVQKIYSDNNTLTYKGKIYTDSKHVFWKYTYPNEKEIWINDKVYVYEPDLLQVTISKKPEFNLFNALNKAKKINSKEYEAVVDNKKVYFVFDNTLKKVWYTDDVGNKVVIIFNNQSDKNIKSSIFKPNFPKDIDIIYQN</sequence>
<keyword evidence="1" id="KW-0732">Signal</keyword>
<evidence type="ECO:0000313" key="2">
    <source>
        <dbReference type="EMBL" id="ACM93563.1"/>
    </source>
</evidence>
<dbReference type="Proteomes" id="UP000000448">
    <property type="component" value="Chromosome"/>
</dbReference>
<dbReference type="EMBL" id="CP001279">
    <property type="protein sequence ID" value="ACM93563.1"/>
    <property type="molecule type" value="Genomic_DNA"/>
</dbReference>
<dbReference type="AlphaFoldDB" id="B9L9Q9"/>
<dbReference type="STRING" id="598659.NAMH_0967"/>
<dbReference type="eggNOG" id="COG2834">
    <property type="taxonomic scope" value="Bacteria"/>
</dbReference>
<organism evidence="2 3">
    <name type="scientific">Nautilia profundicola (strain ATCC BAA-1463 / DSM 18972 / AmH)</name>
    <dbReference type="NCBI Taxonomy" id="598659"/>
    <lineage>
        <taxon>Bacteria</taxon>
        <taxon>Pseudomonadati</taxon>
        <taxon>Campylobacterota</taxon>
        <taxon>Epsilonproteobacteria</taxon>
        <taxon>Nautiliales</taxon>
        <taxon>Nautiliaceae</taxon>
        <taxon>Nautilia</taxon>
    </lineage>
</organism>
<dbReference type="Gene3D" id="2.50.20.10">
    <property type="entry name" value="Lipoprotein localisation LolA/LolB/LppX"/>
    <property type="match status" value="1"/>
</dbReference>
<evidence type="ECO:0000256" key="1">
    <source>
        <dbReference type="ARBA" id="ARBA00022729"/>
    </source>
</evidence>
<dbReference type="InterPro" id="IPR004564">
    <property type="entry name" value="OM_lipoprot_carrier_LolA-like"/>
</dbReference>
<dbReference type="SUPFAM" id="SSF89392">
    <property type="entry name" value="Prokaryotic lipoproteins and lipoprotein localization factors"/>
    <property type="match status" value="1"/>
</dbReference>
<protein>
    <submittedName>
        <fullName evidence="2">Outer-membrane lipoprotein carrier protein</fullName>
    </submittedName>
</protein>
<dbReference type="PANTHER" id="PTHR35869:SF1">
    <property type="entry name" value="OUTER-MEMBRANE LIPOPROTEIN CARRIER PROTEIN"/>
    <property type="match status" value="1"/>
</dbReference>
<reference evidence="2 3" key="1">
    <citation type="journal article" date="2009" name="PLoS Genet.">
        <title>Adaptations to submarine hydrothermal environments exemplified by the genome of Nautilia profundicola.</title>
        <authorList>
            <person name="Campbell B.J."/>
            <person name="Smith J.L."/>
            <person name="Hanson T.E."/>
            <person name="Klotz M.G."/>
            <person name="Stein L.Y."/>
            <person name="Lee C.K."/>
            <person name="Wu D."/>
            <person name="Robinson J.M."/>
            <person name="Khouri H.M."/>
            <person name="Eisen J.A."/>
            <person name="Cary S.C."/>
        </authorList>
    </citation>
    <scope>NUCLEOTIDE SEQUENCE [LARGE SCALE GENOMIC DNA]</scope>
    <source>
        <strain evidence="3">ATCC BAA-1463 / DSM 18972 / AmH</strain>
    </source>
</reference>
<name>B9L9Q9_NAUPA</name>